<dbReference type="Pfam" id="PF13701">
    <property type="entry name" value="DDE_Tnp_1_4"/>
    <property type="match status" value="1"/>
</dbReference>
<feature type="compositionally biased region" description="Basic residues" evidence="1">
    <location>
        <begin position="387"/>
        <end position="396"/>
    </location>
</feature>
<evidence type="ECO:0000259" key="2">
    <source>
        <dbReference type="Pfam" id="PF13701"/>
    </source>
</evidence>
<feature type="compositionally biased region" description="Pro residues" evidence="1">
    <location>
        <begin position="431"/>
        <end position="440"/>
    </location>
</feature>
<name>A0A1H4YU09_RHOJO</name>
<dbReference type="EMBL" id="FNTL01000004">
    <property type="protein sequence ID" value="SED21185.1"/>
    <property type="molecule type" value="Genomic_DNA"/>
</dbReference>
<gene>
    <name evidence="3" type="ORF">SAMN04490220_3833</name>
</gene>
<evidence type="ECO:0000313" key="4">
    <source>
        <dbReference type="Proteomes" id="UP000183407"/>
    </source>
</evidence>
<organism evidence="3 4">
    <name type="scientific">Rhodococcus jostii</name>
    <dbReference type="NCBI Taxonomy" id="132919"/>
    <lineage>
        <taxon>Bacteria</taxon>
        <taxon>Bacillati</taxon>
        <taxon>Actinomycetota</taxon>
        <taxon>Actinomycetes</taxon>
        <taxon>Mycobacteriales</taxon>
        <taxon>Nocardiaceae</taxon>
        <taxon>Rhodococcus</taxon>
    </lineage>
</organism>
<evidence type="ECO:0000256" key="1">
    <source>
        <dbReference type="SAM" id="MobiDB-lite"/>
    </source>
</evidence>
<dbReference type="Proteomes" id="UP000183407">
    <property type="component" value="Unassembled WGS sequence"/>
</dbReference>
<sequence>MGKSTSPYPRLSASATGTGVVSHAGSVLLLRTAEKTGLTDALSVALSPWRKPLSRHDPGKIVLDLAVALALGGDCLADIAQLRAHPEVFGPVASDPTVSRLIATLAADADMALSAIDTARAAVRTAAWSAAGDRAPDDDIDEYHPLIIDLDATLVTAHSEKEHAAPTFKRGFGFHPLCAFVDHGGEGTGEPVAMLLRAGNAGSNTAADHITVVKKALAQLPCDPGYRVGRTILIRTDGAGGSHAFLEYLTKRRLSYSIGFGLTDAMVTEISSIPQDGWTPAYDADGQVRDGAWVAELTDLVDLSSWPAGMRLVVRKERPHPGAQLRFTDHDGLRLTAFTRQHPPRRAPRPRTTPPPPRPVRGPHPERESHRPGESSAARIRPEPGLARHRATRLRTRRVDPDARPARAPRPEVGAETAAPAPVVDRRADHPPCPPHPPQTRRPSTLGPPAHPRPRPPQRATRTDLTSINPIIRDEREMSSGAVDPDATRPCRAAHRCPTPDQRQRPPIRNRSGRPRGLR</sequence>
<feature type="compositionally biased region" description="Basic residues" evidence="1">
    <location>
        <begin position="506"/>
        <end position="519"/>
    </location>
</feature>
<feature type="domain" description="Transposase DDE" evidence="2">
    <location>
        <begin position="8"/>
        <end position="339"/>
    </location>
</feature>
<feature type="compositionally biased region" description="Basic and acidic residues" evidence="1">
    <location>
        <begin position="363"/>
        <end position="373"/>
    </location>
</feature>
<dbReference type="InterPro" id="IPR047960">
    <property type="entry name" value="Transpos_IS1380"/>
</dbReference>
<dbReference type="InterPro" id="IPR025668">
    <property type="entry name" value="Tnp_DDE_dom"/>
</dbReference>
<protein>
    <submittedName>
        <fullName evidence="3">Transposase DDE domain-containing protein</fullName>
    </submittedName>
</protein>
<feature type="compositionally biased region" description="Pro residues" evidence="1">
    <location>
        <begin position="351"/>
        <end position="362"/>
    </location>
</feature>
<dbReference type="NCBIfam" id="NF033539">
    <property type="entry name" value="transpos_IS1380"/>
    <property type="match status" value="1"/>
</dbReference>
<proteinExistence type="predicted"/>
<dbReference type="AlphaFoldDB" id="A0A1H4YU09"/>
<reference evidence="4" key="1">
    <citation type="submission" date="2016-10" db="EMBL/GenBank/DDBJ databases">
        <authorList>
            <person name="Varghese N."/>
        </authorList>
    </citation>
    <scope>NUCLEOTIDE SEQUENCE [LARGE SCALE GENOMIC DNA]</scope>
    <source>
        <strain evidence="4">DSM 44719</strain>
    </source>
</reference>
<feature type="region of interest" description="Disordered" evidence="1">
    <location>
        <begin position="322"/>
        <end position="519"/>
    </location>
</feature>
<accession>A0A1H4YU09</accession>
<evidence type="ECO:0000313" key="3">
    <source>
        <dbReference type="EMBL" id="SED21185.1"/>
    </source>
</evidence>